<dbReference type="GO" id="GO:0005096">
    <property type="term" value="F:GTPase activator activity"/>
    <property type="evidence" value="ECO:0007669"/>
    <property type="project" value="TreeGrafter"/>
</dbReference>
<evidence type="ECO:0000313" key="3">
    <source>
        <dbReference type="EMBL" id="PAA46553.1"/>
    </source>
</evidence>
<dbReference type="Pfam" id="PF00620">
    <property type="entry name" value="RhoGAP"/>
    <property type="match status" value="1"/>
</dbReference>
<protein>
    <recommendedName>
        <fullName evidence="2">Rho-GAP domain-containing protein</fullName>
    </recommendedName>
</protein>
<gene>
    <name evidence="3" type="ORF">BOX15_Mlig003089g1</name>
</gene>
<dbReference type="Gene3D" id="1.10.555.10">
    <property type="entry name" value="Rho GTPase activation protein"/>
    <property type="match status" value="1"/>
</dbReference>
<dbReference type="Proteomes" id="UP000215902">
    <property type="component" value="Unassembled WGS sequence"/>
</dbReference>
<evidence type="ECO:0000313" key="4">
    <source>
        <dbReference type="Proteomes" id="UP000215902"/>
    </source>
</evidence>
<reference evidence="3 4" key="1">
    <citation type="submission" date="2017-06" db="EMBL/GenBank/DDBJ databases">
        <title>A platform for efficient transgenesis in Macrostomum lignano, a flatworm model organism for stem cell research.</title>
        <authorList>
            <person name="Berezikov E."/>
        </authorList>
    </citation>
    <scope>NUCLEOTIDE SEQUENCE [LARGE SCALE GENOMIC DNA]</scope>
    <source>
        <strain evidence="3">DV1</strain>
        <tissue evidence="3">Whole organism</tissue>
    </source>
</reference>
<feature type="region of interest" description="Disordered" evidence="1">
    <location>
        <begin position="509"/>
        <end position="540"/>
    </location>
</feature>
<dbReference type="SMART" id="SM00324">
    <property type="entry name" value="RhoGAP"/>
    <property type="match status" value="1"/>
</dbReference>
<evidence type="ECO:0000256" key="1">
    <source>
        <dbReference type="SAM" id="MobiDB-lite"/>
    </source>
</evidence>
<feature type="region of interest" description="Disordered" evidence="1">
    <location>
        <begin position="334"/>
        <end position="362"/>
    </location>
</feature>
<dbReference type="PANTHER" id="PTHR23179">
    <property type="entry name" value="T-CELL ACTIVATION RHO GTPASE ACTIVATING PROTEIN-RELATED"/>
    <property type="match status" value="1"/>
</dbReference>
<dbReference type="SUPFAM" id="SSF48350">
    <property type="entry name" value="GTPase activation domain, GAP"/>
    <property type="match status" value="1"/>
</dbReference>
<feature type="domain" description="Rho-GAP" evidence="2">
    <location>
        <begin position="24"/>
        <end position="215"/>
    </location>
</feature>
<sequence>MSIIRSLFSCVSDRRQGHRRISSSRLKFGQPAGQVFGSGPLPPPLRDLLIHIARDGVAVCDLFRRPGNPVQMRKIIKCLAEGRPVDWSDYNFWTVANVAKKFLLAIPDGVFGKTGEATLLGALDVGAGGDSHEHRVRIMHGVIASQPLAVQQLLALLFGIWFRMIYHTDVNSMSVEAVAKSVAGSMFHSCTDDPRKVERASKVMELLISGFASEDLFGSELIEYFTSTTGTSINRSQLYAYEVSYPPSMSPISEAQFKNVMRDGLENYRGAAFDVTPTLITEYASLQPPMNPSLANANSNAVDRANPNSLFGPSDSLSVYSMQSDITAFQRTKPPLSPQLQQQQPSQQPPLPPAPPSLSTLPMSVGIRRCLSVPPVSVDEDDDVVADVAQHPARCCHSELASEGQHQQQSKDTTAVADPAAFPQSVLHQRTPSGRFNSVKRRQLQQLARRTRWFMSSSAGDAGDLDDFESDEIDSFVDGGRALDSTASAAVVLERPLLHSFYSLPSAQEQQQQQQQQQQLAEPQVQQTPDLQQQQQQQPLCSSPALITEQRYFLVNRNYGTDS</sequence>
<dbReference type="GO" id="GO:0007165">
    <property type="term" value="P:signal transduction"/>
    <property type="evidence" value="ECO:0007669"/>
    <property type="project" value="InterPro"/>
</dbReference>
<feature type="compositionally biased region" description="Pro residues" evidence="1">
    <location>
        <begin position="347"/>
        <end position="356"/>
    </location>
</feature>
<dbReference type="InterPro" id="IPR008936">
    <property type="entry name" value="Rho_GTPase_activation_prot"/>
</dbReference>
<dbReference type="PROSITE" id="PS50238">
    <property type="entry name" value="RHOGAP"/>
    <property type="match status" value="1"/>
</dbReference>
<proteinExistence type="predicted"/>
<feature type="compositionally biased region" description="Low complexity" evidence="1">
    <location>
        <begin position="509"/>
        <end position="539"/>
    </location>
</feature>
<name>A0A267DB86_9PLAT</name>
<organism evidence="3 4">
    <name type="scientific">Macrostomum lignano</name>
    <dbReference type="NCBI Taxonomy" id="282301"/>
    <lineage>
        <taxon>Eukaryota</taxon>
        <taxon>Metazoa</taxon>
        <taxon>Spiralia</taxon>
        <taxon>Lophotrochozoa</taxon>
        <taxon>Platyhelminthes</taxon>
        <taxon>Rhabditophora</taxon>
        <taxon>Macrostomorpha</taxon>
        <taxon>Macrostomida</taxon>
        <taxon>Macrostomidae</taxon>
        <taxon>Macrostomum</taxon>
    </lineage>
</organism>
<comment type="caution">
    <text evidence="3">The sequence shown here is derived from an EMBL/GenBank/DDBJ whole genome shotgun (WGS) entry which is preliminary data.</text>
</comment>
<dbReference type="OrthoDB" id="9994905at2759"/>
<accession>A0A267DB86</accession>
<dbReference type="PANTHER" id="PTHR23179:SF27">
    <property type="entry name" value="RHO GTPASE ACTIVATING PROTEIN AT 71E, ISOFORM D"/>
    <property type="match status" value="1"/>
</dbReference>
<dbReference type="STRING" id="282301.A0A267DB86"/>
<keyword evidence="4" id="KW-1185">Reference proteome</keyword>
<dbReference type="AlphaFoldDB" id="A0A267DB86"/>
<evidence type="ECO:0000259" key="2">
    <source>
        <dbReference type="PROSITE" id="PS50238"/>
    </source>
</evidence>
<dbReference type="EMBL" id="NIVC01004805">
    <property type="protein sequence ID" value="PAA46553.1"/>
    <property type="molecule type" value="Genomic_DNA"/>
</dbReference>
<dbReference type="InterPro" id="IPR000198">
    <property type="entry name" value="RhoGAP_dom"/>
</dbReference>